<dbReference type="EMBL" id="KI968742">
    <property type="protein sequence ID" value="EUN26254.1"/>
    <property type="molecule type" value="Genomic_DNA"/>
</dbReference>
<name>W7EHB8_BIPV3</name>
<dbReference type="AlphaFoldDB" id="W7EHB8"/>
<protein>
    <submittedName>
        <fullName evidence="2">Uncharacterized protein</fullName>
    </submittedName>
</protein>
<dbReference type="OrthoDB" id="10587690at2759"/>
<feature type="region of interest" description="Disordered" evidence="1">
    <location>
        <begin position="46"/>
        <end position="74"/>
    </location>
</feature>
<dbReference type="HOGENOM" id="CLU_983546_0_0_1"/>
<accession>W7EHB8</accession>
<gene>
    <name evidence="2" type="ORF">COCVIDRAFT_16752</name>
</gene>
<evidence type="ECO:0000313" key="2">
    <source>
        <dbReference type="EMBL" id="EUN26254.1"/>
    </source>
</evidence>
<dbReference type="GeneID" id="26251879"/>
<reference evidence="2 3" key="1">
    <citation type="journal article" date="2013" name="PLoS Genet.">
        <title>Comparative genome structure, secondary metabolite, and effector coding capacity across Cochliobolus pathogens.</title>
        <authorList>
            <person name="Condon B.J."/>
            <person name="Leng Y."/>
            <person name="Wu D."/>
            <person name="Bushley K.E."/>
            <person name="Ohm R.A."/>
            <person name="Otillar R."/>
            <person name="Martin J."/>
            <person name="Schackwitz W."/>
            <person name="Grimwood J."/>
            <person name="MohdZainudin N."/>
            <person name="Xue C."/>
            <person name="Wang R."/>
            <person name="Manning V.A."/>
            <person name="Dhillon B."/>
            <person name="Tu Z.J."/>
            <person name="Steffenson B.J."/>
            <person name="Salamov A."/>
            <person name="Sun H."/>
            <person name="Lowry S."/>
            <person name="LaButti K."/>
            <person name="Han J."/>
            <person name="Copeland A."/>
            <person name="Lindquist E."/>
            <person name="Barry K."/>
            <person name="Schmutz J."/>
            <person name="Baker S.E."/>
            <person name="Ciuffetti L.M."/>
            <person name="Grigoriev I.V."/>
            <person name="Zhong S."/>
            <person name="Turgeon B.G."/>
        </authorList>
    </citation>
    <scope>NUCLEOTIDE SEQUENCE [LARGE SCALE GENOMIC DNA]</scope>
    <source>
        <strain evidence="2 3">FI3</strain>
    </source>
</reference>
<sequence>MTMRRRTVQCRIVNCYVEGEMGVNGNGDDGRMVLVLRVLLSLGDRGTSNEQENKRNRGGGTAFRNRATRKPPRPQHLDCNLALIDIQIVIPEQLGSTEIVHGQLSLDCALPSAPPSGIFQAHIAKTTEGMPDSVLGCVKMVCKVGSPPAAPSPKGKLSNIQYSQRKKKSRDIQPWSSASAMLCVKDLWFLWSLTDPIRLCYLSQKPRAPTHPIGGLPTARTRNSETVSIALPVYRASPTLPFHPSQRRALRKHTCQLISPHLPGPSLDYTYYYALFNPVPPLYFALFPLPSQYCQRVHPFSGVIVEHPNSTLSPLPVVPTSLTPK</sequence>
<evidence type="ECO:0000313" key="3">
    <source>
        <dbReference type="Proteomes" id="UP000054337"/>
    </source>
</evidence>
<dbReference type="RefSeq" id="XP_014555756.1">
    <property type="nucleotide sequence ID" value="XM_014700270.1"/>
</dbReference>
<keyword evidence="3" id="KW-1185">Reference proteome</keyword>
<dbReference type="Proteomes" id="UP000054337">
    <property type="component" value="Unassembled WGS sequence"/>
</dbReference>
<evidence type="ECO:0000256" key="1">
    <source>
        <dbReference type="SAM" id="MobiDB-lite"/>
    </source>
</evidence>
<organism evidence="2 3">
    <name type="scientific">Bipolaris victoriae (strain FI3)</name>
    <name type="common">Victoria blight of oats agent</name>
    <name type="synonym">Cochliobolus victoriae</name>
    <dbReference type="NCBI Taxonomy" id="930091"/>
    <lineage>
        <taxon>Eukaryota</taxon>
        <taxon>Fungi</taxon>
        <taxon>Dikarya</taxon>
        <taxon>Ascomycota</taxon>
        <taxon>Pezizomycotina</taxon>
        <taxon>Dothideomycetes</taxon>
        <taxon>Pleosporomycetidae</taxon>
        <taxon>Pleosporales</taxon>
        <taxon>Pleosporineae</taxon>
        <taxon>Pleosporaceae</taxon>
        <taxon>Bipolaris</taxon>
    </lineage>
</organism>
<proteinExistence type="predicted"/>